<evidence type="ECO:0000256" key="15">
    <source>
        <dbReference type="RuleBase" id="RU003357"/>
    </source>
</evidence>
<evidence type="ECO:0000256" key="10">
    <source>
        <dbReference type="ARBA" id="ARBA00023077"/>
    </source>
</evidence>
<evidence type="ECO:0000256" key="3">
    <source>
        <dbReference type="ARBA" id="ARBA00022448"/>
    </source>
</evidence>
<keyword evidence="9" id="KW-0406">Ion transport</keyword>
<dbReference type="EMBL" id="LUUG01000088">
    <property type="protein sequence ID" value="OAI01572.1"/>
    <property type="molecule type" value="Genomic_DNA"/>
</dbReference>
<dbReference type="NCBIfam" id="TIGR01783">
    <property type="entry name" value="TonB-siderophor"/>
    <property type="match status" value="1"/>
</dbReference>
<dbReference type="InterPro" id="IPR039426">
    <property type="entry name" value="TonB-dep_rcpt-like"/>
</dbReference>
<evidence type="ECO:0000256" key="8">
    <source>
        <dbReference type="ARBA" id="ARBA00023004"/>
    </source>
</evidence>
<feature type="domain" description="Secretin/TonB short N-terminal" evidence="16">
    <location>
        <begin position="96"/>
        <end position="147"/>
    </location>
</feature>
<keyword evidence="6 14" id="KW-0812">Transmembrane</keyword>
<keyword evidence="8" id="KW-0408">Iron</keyword>
<evidence type="ECO:0000259" key="16">
    <source>
        <dbReference type="SMART" id="SM00965"/>
    </source>
</evidence>
<keyword evidence="10 15" id="KW-0798">TonB box</keyword>
<dbReference type="SUPFAM" id="SSF56935">
    <property type="entry name" value="Porins"/>
    <property type="match status" value="1"/>
</dbReference>
<comment type="caution">
    <text evidence="17">The sequence shown here is derived from an EMBL/GenBank/DDBJ whole genome shotgun (WGS) entry which is preliminary data.</text>
</comment>
<dbReference type="InterPro" id="IPR012910">
    <property type="entry name" value="Plug_dom"/>
</dbReference>
<keyword evidence="4 14" id="KW-1134">Transmembrane beta strand</keyword>
<dbReference type="InterPro" id="IPR011662">
    <property type="entry name" value="Secretin/TonB_short_N"/>
</dbReference>
<dbReference type="Gene3D" id="3.55.50.30">
    <property type="match status" value="1"/>
</dbReference>
<dbReference type="InterPro" id="IPR036942">
    <property type="entry name" value="Beta-barrel_TonB_sf"/>
</dbReference>
<evidence type="ECO:0000256" key="5">
    <source>
        <dbReference type="ARBA" id="ARBA00022496"/>
    </source>
</evidence>
<dbReference type="GO" id="GO:0038023">
    <property type="term" value="F:signaling receptor activity"/>
    <property type="evidence" value="ECO:0007669"/>
    <property type="project" value="InterPro"/>
</dbReference>
<evidence type="ECO:0000256" key="1">
    <source>
        <dbReference type="ARBA" id="ARBA00004571"/>
    </source>
</evidence>
<keyword evidence="3 14" id="KW-0813">Transport</keyword>
<sequence>MLRNIIFRTGRILKARINDFRYQLAVGAWRRPAIYLCYALNGNRVGVDTWVLIWLAAAGGQLSSSQAVAAESVRHFNIPGQSLNNALIQLAAQAELELIFSADMLREIVSPDLQGDMSAEQALTRLLHDSGFAHRFIDTDTVTLERSLEQAASTNTPPPVTLDAMTVVGSKTGEAGTGIDAESMLADMRTYAVSHIVSATRTDTPIKQIPQSVHALKRTLLDDQQTINLSESLINVSGVVPRNVLYSPVIEGTLIRGFRSEQLIDGFTQYYNPGDRESTVNIDRIEVLKGSNALLYSGGSGSPVGGVVNLLSKLPQAKYFGEAGFRIGSDSFYQPFFDINQPLNDHVLTRITGEYTNARHTVEMIETQRFNINPALTLTDNDKTRLTLQAKLSRWQQPEYQGLPATGSIAGAFRIRPDLFLGPANLPDSHSDADAVWAALDRQINRSWRLNLKARYAHAKFDEKIQTLFGSDGLSADRPLSPTSSWALVDAELFQQQHERSVLGNLQGKFKLGPSENNLLLGADYSRLRDAGFIEGDFGPSGLGVATLNLQAPVFDTPYSVPGPGLENQFIENITYGAYLQWQSTLYRHLHVLSGLRLGKVDIDFNNAQTGVHVKTDTLKWLPRLGGVIDLNDEVSWFVSYSEGMRGQPFVNFVDTPAPELSNHLETGLKFNVAHQFSGQLALYQIERSQVAVTDSSDFQRRSVAAGQQRSRGVEIDLLWQPFEGLNLLANYAHTDARFMDDKAAVAAGNRLAQVPDDAGRFWAHYRFQQDALQGCSLGFGVYARAGAYVSNNNRFKTAAYHSFDAALAYEIGRFTWAATVKNLSDEDYFQPYGYFEGRVAPAPGRAGFVSVSIKY</sequence>
<dbReference type="CDD" id="cd01347">
    <property type="entry name" value="ligand_gated_channel"/>
    <property type="match status" value="1"/>
</dbReference>
<comment type="similarity">
    <text evidence="2 14 15">Belongs to the TonB-dependent receptor family.</text>
</comment>
<comment type="subcellular location">
    <subcellularLocation>
        <location evidence="1 14">Cell outer membrane</location>
        <topology evidence="1 14">Multi-pass membrane protein</topology>
    </subcellularLocation>
</comment>
<dbReference type="PANTHER" id="PTHR32552">
    <property type="entry name" value="FERRICHROME IRON RECEPTOR-RELATED"/>
    <property type="match status" value="1"/>
</dbReference>
<gene>
    <name evidence="17" type="ORF">A1332_16935</name>
</gene>
<name>A0A177M7A5_METMH</name>
<dbReference type="Pfam" id="PF00593">
    <property type="entry name" value="TonB_dep_Rec_b-barrel"/>
    <property type="match status" value="1"/>
</dbReference>
<evidence type="ECO:0000256" key="14">
    <source>
        <dbReference type="PROSITE-ProRule" id="PRU01360"/>
    </source>
</evidence>
<dbReference type="OrthoDB" id="127311at2"/>
<keyword evidence="11 14" id="KW-0472">Membrane</keyword>
<dbReference type="Gene3D" id="2.170.130.10">
    <property type="entry name" value="TonB-dependent receptor, plug domain"/>
    <property type="match status" value="1"/>
</dbReference>
<evidence type="ECO:0000256" key="4">
    <source>
        <dbReference type="ARBA" id="ARBA00022452"/>
    </source>
</evidence>
<dbReference type="Pfam" id="PF07715">
    <property type="entry name" value="Plug"/>
    <property type="match status" value="1"/>
</dbReference>
<protein>
    <submittedName>
        <fullName evidence="17">TonB-dependent receptor</fullName>
    </submittedName>
</protein>
<keyword evidence="7" id="KW-0732">Signal</keyword>
<dbReference type="Proteomes" id="UP000078090">
    <property type="component" value="Unassembled WGS sequence"/>
</dbReference>
<evidence type="ECO:0000256" key="7">
    <source>
        <dbReference type="ARBA" id="ARBA00022729"/>
    </source>
</evidence>
<keyword evidence="12 17" id="KW-0675">Receptor</keyword>
<evidence type="ECO:0000256" key="6">
    <source>
        <dbReference type="ARBA" id="ARBA00022692"/>
    </source>
</evidence>
<dbReference type="AlphaFoldDB" id="A0A177M7A5"/>
<evidence type="ECO:0000256" key="2">
    <source>
        <dbReference type="ARBA" id="ARBA00009810"/>
    </source>
</evidence>
<evidence type="ECO:0000256" key="13">
    <source>
        <dbReference type="ARBA" id="ARBA00023237"/>
    </source>
</evidence>
<dbReference type="GO" id="GO:0015344">
    <property type="term" value="F:siderophore uptake transmembrane transporter activity"/>
    <property type="evidence" value="ECO:0007669"/>
    <property type="project" value="TreeGrafter"/>
</dbReference>
<dbReference type="InterPro" id="IPR010105">
    <property type="entry name" value="TonB_sidphr_rcpt"/>
</dbReference>
<dbReference type="Gene3D" id="2.40.170.20">
    <property type="entry name" value="TonB-dependent receptor, beta-barrel domain"/>
    <property type="match status" value="1"/>
</dbReference>
<dbReference type="SMART" id="SM00965">
    <property type="entry name" value="STN"/>
    <property type="match status" value="1"/>
</dbReference>
<dbReference type="GO" id="GO:0015891">
    <property type="term" value="P:siderophore transport"/>
    <property type="evidence" value="ECO:0007669"/>
    <property type="project" value="InterPro"/>
</dbReference>
<keyword evidence="5" id="KW-0410">Iron transport</keyword>
<reference evidence="17 18" key="1">
    <citation type="submission" date="2016-03" db="EMBL/GenBank/DDBJ databases">
        <authorList>
            <person name="Ploux O."/>
        </authorList>
    </citation>
    <scope>NUCLEOTIDE SEQUENCE [LARGE SCALE GENOMIC DNA]</scope>
    <source>
        <strain evidence="17 18">R-45363</strain>
    </source>
</reference>
<proteinExistence type="inferred from homology"/>
<dbReference type="InterPro" id="IPR037066">
    <property type="entry name" value="Plug_dom_sf"/>
</dbReference>
<dbReference type="GO" id="GO:0009279">
    <property type="term" value="C:cell outer membrane"/>
    <property type="evidence" value="ECO:0007669"/>
    <property type="project" value="UniProtKB-SubCell"/>
</dbReference>
<accession>A0A177M7A5</accession>
<evidence type="ECO:0000256" key="9">
    <source>
        <dbReference type="ARBA" id="ARBA00023065"/>
    </source>
</evidence>
<evidence type="ECO:0000256" key="12">
    <source>
        <dbReference type="ARBA" id="ARBA00023170"/>
    </source>
</evidence>
<evidence type="ECO:0000256" key="11">
    <source>
        <dbReference type="ARBA" id="ARBA00023136"/>
    </source>
</evidence>
<keyword evidence="13 14" id="KW-0998">Cell outer membrane</keyword>
<dbReference type="PANTHER" id="PTHR32552:SF68">
    <property type="entry name" value="FERRICHROME OUTER MEMBRANE TRANSPORTER_PHAGE RECEPTOR"/>
    <property type="match status" value="1"/>
</dbReference>
<evidence type="ECO:0000313" key="17">
    <source>
        <dbReference type="EMBL" id="OAI01572.1"/>
    </source>
</evidence>
<dbReference type="InterPro" id="IPR000531">
    <property type="entry name" value="Beta-barrel_TonB"/>
</dbReference>
<organism evidence="17 18">
    <name type="scientific">Methylomonas methanica</name>
    <dbReference type="NCBI Taxonomy" id="421"/>
    <lineage>
        <taxon>Bacteria</taxon>
        <taxon>Pseudomonadati</taxon>
        <taxon>Pseudomonadota</taxon>
        <taxon>Gammaproteobacteria</taxon>
        <taxon>Methylococcales</taxon>
        <taxon>Methylococcaceae</taxon>
        <taxon>Methylomonas</taxon>
    </lineage>
</organism>
<evidence type="ECO:0000313" key="18">
    <source>
        <dbReference type="Proteomes" id="UP000078090"/>
    </source>
</evidence>
<dbReference type="PROSITE" id="PS52016">
    <property type="entry name" value="TONB_DEPENDENT_REC_3"/>
    <property type="match status" value="1"/>
</dbReference>